<evidence type="ECO:0000256" key="1">
    <source>
        <dbReference type="ARBA" id="ARBA00009981"/>
    </source>
</evidence>
<dbReference type="EMBL" id="CP071696">
    <property type="protein sequence ID" value="QTX06008.1"/>
    <property type="molecule type" value="Genomic_DNA"/>
</dbReference>
<name>A0A975IPU4_9MICO</name>
<dbReference type="NCBIfam" id="TIGR01552">
    <property type="entry name" value="phd_fam"/>
    <property type="match status" value="1"/>
</dbReference>
<dbReference type="Proteomes" id="UP000671914">
    <property type="component" value="Chromosome"/>
</dbReference>
<organism evidence="2 3">
    <name type="scientific">Agromyces archimandritae</name>
    <dbReference type="NCBI Taxonomy" id="2781962"/>
    <lineage>
        <taxon>Bacteria</taxon>
        <taxon>Bacillati</taxon>
        <taxon>Actinomycetota</taxon>
        <taxon>Actinomycetes</taxon>
        <taxon>Micrococcales</taxon>
        <taxon>Microbacteriaceae</taxon>
        <taxon>Agromyces</taxon>
    </lineage>
</organism>
<dbReference type="InterPro" id="IPR036165">
    <property type="entry name" value="YefM-like_sf"/>
</dbReference>
<gene>
    <name evidence="2" type="ORF">G127AT_07460</name>
</gene>
<sequence length="83" mass="9154">MKTVSVGELRQNPTDALNRVSDGETLVIVKHRRPIADLVPHVRRTGVPAAEAFAALSRVAFDPGMADDIGDARRRADRDYWAD</sequence>
<accession>A0A975IPU4</accession>
<dbReference type="SUPFAM" id="SSF143120">
    <property type="entry name" value="YefM-like"/>
    <property type="match status" value="1"/>
</dbReference>
<dbReference type="AlphaFoldDB" id="A0A975IPU4"/>
<keyword evidence="3" id="KW-1185">Reference proteome</keyword>
<evidence type="ECO:0000313" key="3">
    <source>
        <dbReference type="Proteomes" id="UP000671914"/>
    </source>
</evidence>
<dbReference type="KEGG" id="aarc:G127AT_07460"/>
<proteinExistence type="inferred from homology"/>
<protein>
    <submittedName>
        <fullName evidence="2">Type II toxin-antitoxin system prevent-host-death family antitoxin</fullName>
    </submittedName>
</protein>
<dbReference type="RefSeq" id="WP_210901533.1">
    <property type="nucleotide sequence ID" value="NZ_CP071696.1"/>
</dbReference>
<reference evidence="2" key="1">
    <citation type="submission" date="2021-03" db="EMBL/GenBank/DDBJ databases">
        <title>Agromyces archimandritus sp. nov., isolated from the cockroach Archimandrita tessellata.</title>
        <authorList>
            <person name="Guzman J."/>
            <person name="Ortuzar M."/>
            <person name="Poehlein A."/>
            <person name="Daniel R."/>
            <person name="Trujillo M."/>
            <person name="Vilcinskas A."/>
        </authorList>
    </citation>
    <scope>NUCLEOTIDE SEQUENCE</scope>
    <source>
        <strain evidence="2">G127AT</strain>
    </source>
</reference>
<comment type="similarity">
    <text evidence="1">Belongs to the phD/YefM antitoxin family.</text>
</comment>
<evidence type="ECO:0000313" key="2">
    <source>
        <dbReference type="EMBL" id="QTX06008.1"/>
    </source>
</evidence>
<dbReference type="Gene3D" id="3.40.1620.10">
    <property type="entry name" value="YefM-like domain"/>
    <property type="match status" value="1"/>
</dbReference>